<dbReference type="AlphaFoldDB" id="A0A952FPI9"/>
<evidence type="ECO:0000256" key="1">
    <source>
        <dbReference type="ARBA" id="ARBA00022649"/>
    </source>
</evidence>
<sequence>MPDQDEPKDYDPMEAADETKRRDEAARWKEENAEAIRSYNEWVAEEGLPFAKFRQF</sequence>
<accession>A0A952FPI9</accession>
<organism evidence="3 4">
    <name type="scientific">Inquilinus limosus</name>
    <dbReference type="NCBI Taxonomy" id="171674"/>
    <lineage>
        <taxon>Bacteria</taxon>
        <taxon>Pseudomonadati</taxon>
        <taxon>Pseudomonadota</taxon>
        <taxon>Alphaproteobacteria</taxon>
        <taxon>Rhodospirillales</taxon>
        <taxon>Rhodospirillaceae</taxon>
        <taxon>Inquilinus</taxon>
    </lineage>
</organism>
<feature type="region of interest" description="Disordered" evidence="2">
    <location>
        <begin position="1"/>
        <end position="26"/>
    </location>
</feature>
<protein>
    <submittedName>
        <fullName evidence="3">Type II toxin-antitoxin system CcdA family antitoxin</fullName>
    </submittedName>
</protein>
<dbReference type="Proteomes" id="UP000700706">
    <property type="component" value="Unassembled WGS sequence"/>
</dbReference>
<comment type="caution">
    <text evidence="3">The sequence shown here is derived from an EMBL/GenBank/DDBJ whole genome shotgun (WGS) entry which is preliminary data.</text>
</comment>
<keyword evidence="1" id="KW-1277">Toxin-antitoxin system</keyword>
<dbReference type="InterPro" id="IPR009956">
    <property type="entry name" value="Post-segregation_anti-tox_CcdA"/>
</dbReference>
<gene>
    <name evidence="3" type="ORF">JF625_14450</name>
</gene>
<dbReference type="EMBL" id="JAEKLZ010000209">
    <property type="protein sequence ID" value="MBW8726344.1"/>
    <property type="molecule type" value="Genomic_DNA"/>
</dbReference>
<reference evidence="3" key="1">
    <citation type="submission" date="2020-06" db="EMBL/GenBank/DDBJ databases">
        <title>Stable isotope informed genome-resolved metagenomics uncovers potential trophic interactions in rhizosphere soil.</title>
        <authorList>
            <person name="Starr E.P."/>
            <person name="Shi S."/>
            <person name="Blazewicz S.J."/>
            <person name="Koch B.J."/>
            <person name="Probst A.J."/>
            <person name="Hungate B.A."/>
            <person name="Pett-Ridge J."/>
            <person name="Firestone M.K."/>
            <person name="Banfield J.F."/>
        </authorList>
    </citation>
    <scope>NUCLEOTIDE SEQUENCE</scope>
    <source>
        <strain evidence="3">YM_69_17</strain>
    </source>
</reference>
<name>A0A952FPI9_9PROT</name>
<dbReference type="Pfam" id="PF07362">
    <property type="entry name" value="CcdA"/>
    <property type="match status" value="1"/>
</dbReference>
<evidence type="ECO:0000313" key="4">
    <source>
        <dbReference type="Proteomes" id="UP000700706"/>
    </source>
</evidence>
<proteinExistence type="predicted"/>
<evidence type="ECO:0000313" key="3">
    <source>
        <dbReference type="EMBL" id="MBW8726344.1"/>
    </source>
</evidence>
<evidence type="ECO:0000256" key="2">
    <source>
        <dbReference type="SAM" id="MobiDB-lite"/>
    </source>
</evidence>